<dbReference type="InterPro" id="IPR051685">
    <property type="entry name" value="Ycf3/AcsC/BcsC/TPR_MFPF"/>
</dbReference>
<dbReference type="PROSITE" id="PS50005">
    <property type="entry name" value="TPR"/>
    <property type="match status" value="3"/>
</dbReference>
<evidence type="ECO:0000256" key="1">
    <source>
        <dbReference type="ARBA" id="ARBA00022737"/>
    </source>
</evidence>
<keyword evidence="2" id="KW-0802">TPR repeat</keyword>
<feature type="non-terminal residue" evidence="4">
    <location>
        <position position="235"/>
    </location>
</feature>
<evidence type="ECO:0000313" key="4">
    <source>
        <dbReference type="EMBL" id="SVD85581.1"/>
    </source>
</evidence>
<gene>
    <name evidence="4" type="ORF">METZ01_LOCUS438435</name>
</gene>
<dbReference type="InterPro" id="IPR011990">
    <property type="entry name" value="TPR-like_helical_dom_sf"/>
</dbReference>
<feature type="transmembrane region" description="Helical" evidence="3">
    <location>
        <begin position="6"/>
        <end position="26"/>
    </location>
</feature>
<keyword evidence="3" id="KW-0812">Transmembrane</keyword>
<dbReference type="PANTHER" id="PTHR44943">
    <property type="entry name" value="CELLULOSE SYNTHASE OPERON PROTEIN C"/>
    <property type="match status" value="1"/>
</dbReference>
<keyword evidence="3" id="KW-1133">Transmembrane helix</keyword>
<sequence>MGNRLFIPQFFCRAILSLIFILLLYYTNLSTAYSETNFSANRYYSDGIQLSQANKWEQAVKEFQKAIRTNPKHKLAFANLGVAYSQTGKHKDALLAFDEAIRLGYTHARLRYNRALSFSKLGLIEEAIKEFETSLKMDPRNVKAVYNLGLLYIKQKRNNAALEQVNLLYTRNNDLAKKLFNIISPKYKVISIENGGSLKGSVSMIGKVPSPRFFPLISSPNIEYCIRISDGKGHR</sequence>
<reference evidence="4" key="1">
    <citation type="submission" date="2018-05" db="EMBL/GenBank/DDBJ databases">
        <authorList>
            <person name="Lanie J.A."/>
            <person name="Ng W.-L."/>
            <person name="Kazmierczak K.M."/>
            <person name="Andrzejewski T.M."/>
            <person name="Davidsen T.M."/>
            <person name="Wayne K.J."/>
            <person name="Tettelin H."/>
            <person name="Glass J.I."/>
            <person name="Rusch D."/>
            <person name="Podicherti R."/>
            <person name="Tsui H.-C.T."/>
            <person name="Winkler M.E."/>
        </authorList>
    </citation>
    <scope>NUCLEOTIDE SEQUENCE</scope>
</reference>
<dbReference type="EMBL" id="UINC01177772">
    <property type="protein sequence ID" value="SVD85581.1"/>
    <property type="molecule type" value="Genomic_DNA"/>
</dbReference>
<proteinExistence type="predicted"/>
<keyword evidence="3" id="KW-0472">Membrane</keyword>
<dbReference type="InterPro" id="IPR019734">
    <property type="entry name" value="TPR_rpt"/>
</dbReference>
<protein>
    <submittedName>
        <fullName evidence="4">Uncharacterized protein</fullName>
    </submittedName>
</protein>
<accession>A0A382YR99</accession>
<dbReference type="SMART" id="SM00028">
    <property type="entry name" value="TPR"/>
    <property type="match status" value="4"/>
</dbReference>
<organism evidence="4">
    <name type="scientific">marine metagenome</name>
    <dbReference type="NCBI Taxonomy" id="408172"/>
    <lineage>
        <taxon>unclassified sequences</taxon>
        <taxon>metagenomes</taxon>
        <taxon>ecological metagenomes</taxon>
    </lineage>
</organism>
<dbReference type="SUPFAM" id="SSF48452">
    <property type="entry name" value="TPR-like"/>
    <property type="match status" value="1"/>
</dbReference>
<dbReference type="Gene3D" id="1.25.40.10">
    <property type="entry name" value="Tetratricopeptide repeat domain"/>
    <property type="match status" value="2"/>
</dbReference>
<name>A0A382YR99_9ZZZZ</name>
<dbReference type="Pfam" id="PF13432">
    <property type="entry name" value="TPR_16"/>
    <property type="match status" value="2"/>
</dbReference>
<dbReference type="AlphaFoldDB" id="A0A382YR99"/>
<dbReference type="PANTHER" id="PTHR44943:SF8">
    <property type="entry name" value="TPR REPEAT-CONTAINING PROTEIN MJ0263"/>
    <property type="match status" value="1"/>
</dbReference>
<evidence type="ECO:0000256" key="3">
    <source>
        <dbReference type="SAM" id="Phobius"/>
    </source>
</evidence>
<keyword evidence="1" id="KW-0677">Repeat</keyword>
<evidence type="ECO:0000256" key="2">
    <source>
        <dbReference type="ARBA" id="ARBA00022803"/>
    </source>
</evidence>